<organism evidence="1 2">
    <name type="scientific">Ixodes persulcatus</name>
    <name type="common">Taiga tick</name>
    <dbReference type="NCBI Taxonomy" id="34615"/>
    <lineage>
        <taxon>Eukaryota</taxon>
        <taxon>Metazoa</taxon>
        <taxon>Ecdysozoa</taxon>
        <taxon>Arthropoda</taxon>
        <taxon>Chelicerata</taxon>
        <taxon>Arachnida</taxon>
        <taxon>Acari</taxon>
        <taxon>Parasitiformes</taxon>
        <taxon>Ixodida</taxon>
        <taxon>Ixodoidea</taxon>
        <taxon>Ixodidae</taxon>
        <taxon>Ixodinae</taxon>
        <taxon>Ixodes</taxon>
    </lineage>
</organism>
<proteinExistence type="predicted"/>
<comment type="caution">
    <text evidence="1">The sequence shown here is derived from an EMBL/GenBank/DDBJ whole genome shotgun (WGS) entry which is preliminary data.</text>
</comment>
<dbReference type="EMBL" id="JABSTQ010011034">
    <property type="protein sequence ID" value="KAG0415757.1"/>
    <property type="molecule type" value="Genomic_DNA"/>
</dbReference>
<reference evidence="1 2" key="1">
    <citation type="journal article" date="2020" name="Cell">
        <title>Large-Scale Comparative Analyses of Tick Genomes Elucidate Their Genetic Diversity and Vector Capacities.</title>
        <authorList>
            <consortium name="Tick Genome and Microbiome Consortium (TIGMIC)"/>
            <person name="Jia N."/>
            <person name="Wang J."/>
            <person name="Shi W."/>
            <person name="Du L."/>
            <person name="Sun Y."/>
            <person name="Zhan W."/>
            <person name="Jiang J.F."/>
            <person name="Wang Q."/>
            <person name="Zhang B."/>
            <person name="Ji P."/>
            <person name="Bell-Sakyi L."/>
            <person name="Cui X.M."/>
            <person name="Yuan T.T."/>
            <person name="Jiang B.G."/>
            <person name="Yang W.F."/>
            <person name="Lam T.T."/>
            <person name="Chang Q.C."/>
            <person name="Ding S.J."/>
            <person name="Wang X.J."/>
            <person name="Zhu J.G."/>
            <person name="Ruan X.D."/>
            <person name="Zhao L."/>
            <person name="Wei J.T."/>
            <person name="Ye R.Z."/>
            <person name="Que T.C."/>
            <person name="Du C.H."/>
            <person name="Zhou Y.H."/>
            <person name="Cheng J.X."/>
            <person name="Dai P.F."/>
            <person name="Guo W.B."/>
            <person name="Han X.H."/>
            <person name="Huang E.J."/>
            <person name="Li L.F."/>
            <person name="Wei W."/>
            <person name="Gao Y.C."/>
            <person name="Liu J.Z."/>
            <person name="Shao H.Z."/>
            <person name="Wang X."/>
            <person name="Wang C.C."/>
            <person name="Yang T.C."/>
            <person name="Huo Q.B."/>
            <person name="Li W."/>
            <person name="Chen H.Y."/>
            <person name="Chen S.E."/>
            <person name="Zhou L.G."/>
            <person name="Ni X.B."/>
            <person name="Tian J.H."/>
            <person name="Sheng Y."/>
            <person name="Liu T."/>
            <person name="Pan Y.S."/>
            <person name="Xia L.Y."/>
            <person name="Li J."/>
            <person name="Zhao F."/>
            <person name="Cao W.C."/>
        </authorList>
    </citation>
    <scope>NUCLEOTIDE SEQUENCE [LARGE SCALE GENOMIC DNA]</scope>
    <source>
        <strain evidence="1">Iper-2018</strain>
    </source>
</reference>
<dbReference type="Proteomes" id="UP000805193">
    <property type="component" value="Unassembled WGS sequence"/>
</dbReference>
<accession>A0AC60P934</accession>
<evidence type="ECO:0000313" key="2">
    <source>
        <dbReference type="Proteomes" id="UP000805193"/>
    </source>
</evidence>
<gene>
    <name evidence="1" type="ORF">HPB47_007058</name>
</gene>
<sequence length="373" mass="42544">MRCFTVHDTREVRDSNPEANSIGHSFPCRSEPEETLSMDPNQLERLRESQQKGLQSCDAKLERWAQFERDYESLCGRLDTLADRVTHEVMVPLNSLAFVPGRLVHTNEVLVLLGDNWFAQRSARQAFDIAKRRADQCRRMQRDLEKEKEQRSNWIKYTDELHRESACAEICEPYDPAEEAAWRERHRKSVRDYHRSKKDVRVGEGDKDVWAMLDRLELQEERESASSGEDAASRKVRWQDESSVHITFSHSDTSLAETCAPAESTSTESIVMSPGDIFRMFGGSESGTTKSILKSPAEGAGRAVERAPPEVGEKPLWSARLERSRDDAFTGTVVEHNVQPPSETTLDIDVTNVEIPQALRRPKSLFKSKRKAK</sequence>
<protein>
    <submittedName>
        <fullName evidence="1">Uncharacterized protein</fullName>
    </submittedName>
</protein>
<name>A0AC60P934_IXOPE</name>
<evidence type="ECO:0000313" key="1">
    <source>
        <dbReference type="EMBL" id="KAG0415757.1"/>
    </source>
</evidence>
<keyword evidence="2" id="KW-1185">Reference proteome</keyword>